<dbReference type="AlphaFoldDB" id="A0A812KIL1"/>
<accession>A0A812KIL1</accession>
<gene>
    <name evidence="1" type="ORF">SNAT2548_LOCUS8619</name>
</gene>
<dbReference type="EMBL" id="CAJNDS010000646">
    <property type="protein sequence ID" value="CAE7224941.1"/>
    <property type="molecule type" value="Genomic_DNA"/>
</dbReference>
<reference evidence="1" key="1">
    <citation type="submission" date="2021-02" db="EMBL/GenBank/DDBJ databases">
        <authorList>
            <person name="Dougan E. K."/>
            <person name="Rhodes N."/>
            <person name="Thang M."/>
            <person name="Chan C."/>
        </authorList>
    </citation>
    <scope>NUCLEOTIDE SEQUENCE</scope>
</reference>
<evidence type="ECO:0000313" key="2">
    <source>
        <dbReference type="Proteomes" id="UP000604046"/>
    </source>
</evidence>
<name>A0A812KIL1_9DINO</name>
<dbReference type="Proteomes" id="UP000604046">
    <property type="component" value="Unassembled WGS sequence"/>
</dbReference>
<keyword evidence="2" id="KW-1185">Reference proteome</keyword>
<comment type="caution">
    <text evidence="1">The sequence shown here is derived from an EMBL/GenBank/DDBJ whole genome shotgun (WGS) entry which is preliminary data.</text>
</comment>
<evidence type="ECO:0000313" key="1">
    <source>
        <dbReference type="EMBL" id="CAE7224941.1"/>
    </source>
</evidence>
<organism evidence="1 2">
    <name type="scientific">Symbiodinium natans</name>
    <dbReference type="NCBI Taxonomy" id="878477"/>
    <lineage>
        <taxon>Eukaryota</taxon>
        <taxon>Sar</taxon>
        <taxon>Alveolata</taxon>
        <taxon>Dinophyceae</taxon>
        <taxon>Suessiales</taxon>
        <taxon>Symbiodiniaceae</taxon>
        <taxon>Symbiodinium</taxon>
    </lineage>
</organism>
<dbReference type="OrthoDB" id="431674at2759"/>
<proteinExistence type="predicted"/>
<protein>
    <submittedName>
        <fullName evidence="1">Uncharacterized protein</fullName>
    </submittedName>
</protein>
<sequence length="163" mass="17899">MKVVKAVSEPKLGLGRRKRATRQDVPVPEGVPGCYGDFCRADFRFPNSLKDIELLDDAWTRQGRELCNKTVSLSSGVTLGTVLEPEELVACLDENEQKPLPLARRRTDPLPGCVCFSLIMEARSHPSLCGWLEALSWRLDPEDAIMVTNAAAKLHTAPVSAPS</sequence>